<keyword evidence="1 4" id="KW-0479">Metal-binding</keyword>
<keyword evidence="3 6" id="KW-0560">Oxidoreductase</keyword>
<dbReference type="SMART" id="SM00829">
    <property type="entry name" value="PKS_ER"/>
    <property type="match status" value="1"/>
</dbReference>
<dbReference type="GO" id="GO:0008743">
    <property type="term" value="F:L-threonine 3-dehydrogenase activity"/>
    <property type="evidence" value="ECO:0007669"/>
    <property type="project" value="UniProtKB-EC"/>
</dbReference>
<dbReference type="eggNOG" id="COG1063">
    <property type="taxonomic scope" value="Bacteria"/>
</dbReference>
<evidence type="ECO:0000259" key="5">
    <source>
        <dbReference type="SMART" id="SM00829"/>
    </source>
</evidence>
<feature type="domain" description="Enoyl reductase (ER)" evidence="5">
    <location>
        <begin position="2"/>
        <end position="316"/>
    </location>
</feature>
<sequence>MSLQSRAEPSLGDDSVLIAPSRVGICGTDLHLLTGDYPLARFPRIAGHEFAGRVVAVGATVSRFAPGDRVCIDPNISCGQCAMCRAGAPNLCSDLVPVGVTIDGAFAERVAVPEKIVHRLPAHLDMASGALIEPLACVVHALERAPDLRGGSVLIYGAGSIGLMAIALARHHGAARVEVVEPSATRRDAALDLGADGVFAPGARRIARDIGFVIEASGHPLAVADALEQLAPRGVLIQMGVCSPEATIALHPFDLFDRELTIIGSQSLSGAYERAIGITAALPDLAKKIVSHVYDLEEAPEAFAMARSETARKVQIRCDAAGI</sequence>
<evidence type="ECO:0000256" key="4">
    <source>
        <dbReference type="RuleBase" id="RU361277"/>
    </source>
</evidence>
<dbReference type="Pfam" id="PF00107">
    <property type="entry name" value="ADH_zinc_N"/>
    <property type="match status" value="1"/>
</dbReference>
<evidence type="ECO:0000256" key="1">
    <source>
        <dbReference type="ARBA" id="ARBA00022723"/>
    </source>
</evidence>
<comment type="similarity">
    <text evidence="4">Belongs to the zinc-containing alcohol dehydrogenase family.</text>
</comment>
<evidence type="ECO:0000313" key="6">
    <source>
        <dbReference type="EMBL" id="CDG40144.1"/>
    </source>
</evidence>
<organism evidence="6 7">
    <name type="scientific">Asaia bogorensis</name>
    <dbReference type="NCBI Taxonomy" id="91915"/>
    <lineage>
        <taxon>Bacteria</taxon>
        <taxon>Pseudomonadati</taxon>
        <taxon>Pseudomonadota</taxon>
        <taxon>Alphaproteobacteria</taxon>
        <taxon>Acetobacterales</taxon>
        <taxon>Acetobacteraceae</taxon>
        <taxon>Asaia</taxon>
    </lineage>
</organism>
<dbReference type="AlphaFoldDB" id="A0A060QG79"/>
<dbReference type="Pfam" id="PF08240">
    <property type="entry name" value="ADH_N"/>
    <property type="match status" value="1"/>
</dbReference>
<dbReference type="PANTHER" id="PTHR43401">
    <property type="entry name" value="L-THREONINE 3-DEHYDROGENASE"/>
    <property type="match status" value="1"/>
</dbReference>
<dbReference type="PANTHER" id="PTHR43401:SF2">
    <property type="entry name" value="L-THREONINE 3-DEHYDROGENASE"/>
    <property type="match status" value="1"/>
</dbReference>
<dbReference type="Gene3D" id="3.90.180.10">
    <property type="entry name" value="Medium-chain alcohol dehydrogenases, catalytic domain"/>
    <property type="match status" value="1"/>
</dbReference>
<dbReference type="EMBL" id="CBLX010000013">
    <property type="protein sequence ID" value="CDG40144.1"/>
    <property type="molecule type" value="Genomic_DNA"/>
</dbReference>
<accession>A0A060QG79</accession>
<proteinExistence type="inferred from homology"/>
<gene>
    <name evidence="6" type="ORF">ASAP_2099</name>
</gene>
<reference evidence="6 7" key="1">
    <citation type="journal article" date="2014" name="Genome Biol. Evol.">
        <title>Acetic acid bacteria genomes reveal functional traits for adaptation to life in insect guts.</title>
        <authorList>
            <person name="Chouaia B."/>
            <person name="Gaiarsa S."/>
            <person name="Crotti E."/>
            <person name="Comandatore F."/>
            <person name="Degli Esposti M."/>
            <person name="Ricci I."/>
            <person name="Alma A."/>
            <person name="Favia G."/>
            <person name="Bandi C."/>
            <person name="Daffonchio D."/>
        </authorList>
    </citation>
    <scope>NUCLEOTIDE SEQUENCE [LARGE SCALE GENOMIC DNA]</scope>
    <source>
        <strain evidence="6 7">SF2.1</strain>
    </source>
</reference>
<evidence type="ECO:0000313" key="7">
    <source>
        <dbReference type="Proteomes" id="UP000027583"/>
    </source>
</evidence>
<evidence type="ECO:0000256" key="2">
    <source>
        <dbReference type="ARBA" id="ARBA00022833"/>
    </source>
</evidence>
<evidence type="ECO:0000256" key="3">
    <source>
        <dbReference type="ARBA" id="ARBA00023002"/>
    </source>
</evidence>
<keyword evidence="2 4" id="KW-0862">Zinc</keyword>
<protein>
    <submittedName>
        <fullName evidence="6">L-threonine 3-dehydrogenase</fullName>
        <ecNumber evidence="6">1.1.1.103</ecNumber>
    </submittedName>
</protein>
<dbReference type="InterPro" id="IPR011032">
    <property type="entry name" value="GroES-like_sf"/>
</dbReference>
<dbReference type="PROSITE" id="PS00059">
    <property type="entry name" value="ADH_ZINC"/>
    <property type="match status" value="1"/>
</dbReference>
<dbReference type="InterPro" id="IPR002328">
    <property type="entry name" value="ADH_Zn_CS"/>
</dbReference>
<dbReference type="InterPro" id="IPR050129">
    <property type="entry name" value="Zn_alcohol_dh"/>
</dbReference>
<name>A0A060QG79_9PROT</name>
<dbReference type="InterPro" id="IPR036291">
    <property type="entry name" value="NAD(P)-bd_dom_sf"/>
</dbReference>
<dbReference type="SUPFAM" id="SSF50129">
    <property type="entry name" value="GroES-like"/>
    <property type="match status" value="1"/>
</dbReference>
<dbReference type="GO" id="GO:0008270">
    <property type="term" value="F:zinc ion binding"/>
    <property type="evidence" value="ECO:0007669"/>
    <property type="project" value="InterPro"/>
</dbReference>
<dbReference type="Gene3D" id="3.40.50.720">
    <property type="entry name" value="NAD(P)-binding Rossmann-like Domain"/>
    <property type="match status" value="1"/>
</dbReference>
<dbReference type="InterPro" id="IPR013149">
    <property type="entry name" value="ADH-like_C"/>
</dbReference>
<dbReference type="SUPFAM" id="SSF51735">
    <property type="entry name" value="NAD(P)-binding Rossmann-fold domains"/>
    <property type="match status" value="1"/>
</dbReference>
<comment type="caution">
    <text evidence="6">The sequence shown here is derived from an EMBL/GenBank/DDBJ whole genome shotgun (WGS) entry which is preliminary data.</text>
</comment>
<dbReference type="InterPro" id="IPR013154">
    <property type="entry name" value="ADH-like_N"/>
</dbReference>
<dbReference type="InterPro" id="IPR020843">
    <property type="entry name" value="ER"/>
</dbReference>
<comment type="cofactor">
    <cofactor evidence="4">
        <name>Zn(2+)</name>
        <dbReference type="ChEBI" id="CHEBI:29105"/>
    </cofactor>
</comment>
<reference evidence="6 7" key="2">
    <citation type="journal article" date="2014" name="PLoS ONE">
        <title>Evolution of mitochondria reconstructed from the energy metabolism of living bacteria.</title>
        <authorList>
            <person name="Degli Esposti M."/>
            <person name="Chouaia B."/>
            <person name="Comandatore F."/>
            <person name="Crotti E."/>
            <person name="Sassera D."/>
            <person name="Lievens P.M."/>
            <person name="Daffonchio D."/>
            <person name="Bandi C."/>
        </authorList>
    </citation>
    <scope>NUCLEOTIDE SEQUENCE [LARGE SCALE GENOMIC DNA]</scope>
    <source>
        <strain evidence="6 7">SF2.1</strain>
    </source>
</reference>
<dbReference type="EC" id="1.1.1.103" evidence="6"/>
<dbReference type="Proteomes" id="UP000027583">
    <property type="component" value="Unassembled WGS sequence"/>
</dbReference>